<evidence type="ECO:0000256" key="1">
    <source>
        <dbReference type="ARBA" id="ARBA00022679"/>
    </source>
</evidence>
<feature type="domain" description="Response regulatory" evidence="4">
    <location>
        <begin position="466"/>
        <end position="580"/>
    </location>
</feature>
<dbReference type="PROSITE" id="PS50110">
    <property type="entry name" value="RESPONSE_REGULATORY"/>
    <property type="match status" value="1"/>
</dbReference>
<dbReference type="InterPro" id="IPR036890">
    <property type="entry name" value="HATPase_C_sf"/>
</dbReference>
<evidence type="ECO:0000259" key="4">
    <source>
        <dbReference type="PROSITE" id="PS50110"/>
    </source>
</evidence>
<dbReference type="GO" id="GO:0000160">
    <property type="term" value="P:phosphorelay signal transduction system"/>
    <property type="evidence" value="ECO:0007669"/>
    <property type="project" value="InterPro"/>
</dbReference>
<sequence length="581" mass="62471">MPWDPLGTLDNDALSGGVVFGDFSDALIAGAYETATALYFEGSLQRALHYVLQGAIETTEADYGFVGFCEGDSLRVYAWSGLQWDPTDTSGLIAETDRSYSRDGYVDFGQDDNLFMRVVREARPIVENDRVAHGGRTLPSGHPPLTSFIGMPYVVDGQSLAMIGVARSRGAFAIGADQIVERWTRIVGLIYRLRARQFELAAAYREKLELGRVDTVSNVVAEIAHDINNEFFTIRATAAALQARALGDAEEDIANLNAAVTEASEIVSSFVQKARGTRDASDFNDLVVEIAERKSRLDLIVGSATPVMLDLASEPLPVALSRADIRRILLNTCWNAREASPEANARVTITVRRATADDLNGLSGIQGDHPYALLAICDRGSGMDADTLARATKRFFTTKDVGGSNGLGLASVARVVATAQGKLDIRSAVGVGTCVRIVLPLVGAAPTTVPVQRSARAAKPADQALSLLVVDDGKATARIIQAMCEAAGHRVEIFTRADEALVWANRAGVPIDVLVTDIRMEPFDGYQLADQIKKAHPDIGVVFMSGYFPDTNIPPHPDGAALVRKPFDDVSLLQKIAEVAK</sequence>
<dbReference type="InterPro" id="IPR011006">
    <property type="entry name" value="CheY-like_superfamily"/>
</dbReference>
<dbReference type="Pfam" id="PF00072">
    <property type="entry name" value="Response_reg"/>
    <property type="match status" value="1"/>
</dbReference>
<dbReference type="PROSITE" id="PS50109">
    <property type="entry name" value="HIS_KIN"/>
    <property type="match status" value="1"/>
</dbReference>
<dbReference type="InterPro" id="IPR004358">
    <property type="entry name" value="Sig_transdc_His_kin-like_C"/>
</dbReference>
<dbReference type="Gene3D" id="3.30.565.10">
    <property type="entry name" value="Histidine kinase-like ATPase, C-terminal domain"/>
    <property type="match status" value="1"/>
</dbReference>
<name>A0A6J6NYB1_9ZZZZ</name>
<dbReference type="SMART" id="SM00387">
    <property type="entry name" value="HATPase_c"/>
    <property type="match status" value="1"/>
</dbReference>
<dbReference type="InterPro" id="IPR003594">
    <property type="entry name" value="HATPase_dom"/>
</dbReference>
<feature type="domain" description="Histidine kinase" evidence="3">
    <location>
        <begin position="222"/>
        <end position="443"/>
    </location>
</feature>
<dbReference type="Gene3D" id="3.30.450.40">
    <property type="match status" value="1"/>
</dbReference>
<gene>
    <name evidence="5" type="ORF">UFOPK2399_00598</name>
</gene>
<keyword evidence="1" id="KW-0808">Transferase</keyword>
<dbReference type="SUPFAM" id="SSF52172">
    <property type="entry name" value="CheY-like"/>
    <property type="match status" value="1"/>
</dbReference>
<keyword evidence="2" id="KW-0418">Kinase</keyword>
<proteinExistence type="predicted"/>
<dbReference type="EMBL" id="CAEZXP010000001">
    <property type="protein sequence ID" value="CAB4689494.1"/>
    <property type="molecule type" value="Genomic_DNA"/>
</dbReference>
<dbReference type="Pfam" id="PF13185">
    <property type="entry name" value="GAF_2"/>
    <property type="match status" value="1"/>
</dbReference>
<evidence type="ECO:0000256" key="2">
    <source>
        <dbReference type="ARBA" id="ARBA00022777"/>
    </source>
</evidence>
<dbReference type="PRINTS" id="PR00344">
    <property type="entry name" value="BCTRLSENSOR"/>
</dbReference>
<dbReference type="Gene3D" id="1.10.287.130">
    <property type="match status" value="1"/>
</dbReference>
<reference evidence="5" key="1">
    <citation type="submission" date="2020-05" db="EMBL/GenBank/DDBJ databases">
        <authorList>
            <person name="Chiriac C."/>
            <person name="Salcher M."/>
            <person name="Ghai R."/>
            <person name="Kavagutti S V."/>
        </authorList>
    </citation>
    <scope>NUCLEOTIDE SEQUENCE</scope>
</reference>
<dbReference type="PANTHER" id="PTHR43065">
    <property type="entry name" value="SENSOR HISTIDINE KINASE"/>
    <property type="match status" value="1"/>
</dbReference>
<dbReference type="CDD" id="cd00156">
    <property type="entry name" value="REC"/>
    <property type="match status" value="1"/>
</dbReference>
<dbReference type="Pfam" id="PF02518">
    <property type="entry name" value="HATPase_c"/>
    <property type="match status" value="1"/>
</dbReference>
<dbReference type="InterPro" id="IPR001789">
    <property type="entry name" value="Sig_transdc_resp-reg_receiver"/>
</dbReference>
<dbReference type="AlphaFoldDB" id="A0A6J6NYB1"/>
<protein>
    <submittedName>
        <fullName evidence="5">Unannotated protein</fullName>
    </submittedName>
</protein>
<dbReference type="InterPro" id="IPR005467">
    <property type="entry name" value="His_kinase_dom"/>
</dbReference>
<dbReference type="SMART" id="SM00448">
    <property type="entry name" value="REC"/>
    <property type="match status" value="1"/>
</dbReference>
<accession>A0A6J6NYB1</accession>
<dbReference type="SUPFAM" id="SSF55781">
    <property type="entry name" value="GAF domain-like"/>
    <property type="match status" value="1"/>
</dbReference>
<dbReference type="SUPFAM" id="SSF55874">
    <property type="entry name" value="ATPase domain of HSP90 chaperone/DNA topoisomerase II/histidine kinase"/>
    <property type="match status" value="1"/>
</dbReference>
<dbReference type="GO" id="GO:0016301">
    <property type="term" value="F:kinase activity"/>
    <property type="evidence" value="ECO:0007669"/>
    <property type="project" value="UniProtKB-KW"/>
</dbReference>
<dbReference type="InterPro" id="IPR003018">
    <property type="entry name" value="GAF"/>
</dbReference>
<dbReference type="InterPro" id="IPR029016">
    <property type="entry name" value="GAF-like_dom_sf"/>
</dbReference>
<evidence type="ECO:0000313" key="5">
    <source>
        <dbReference type="EMBL" id="CAB4689494.1"/>
    </source>
</evidence>
<evidence type="ECO:0000259" key="3">
    <source>
        <dbReference type="PROSITE" id="PS50109"/>
    </source>
</evidence>
<dbReference type="PANTHER" id="PTHR43065:SF42">
    <property type="entry name" value="TWO-COMPONENT SENSOR PPRA"/>
    <property type="match status" value="1"/>
</dbReference>
<organism evidence="5">
    <name type="scientific">freshwater metagenome</name>
    <dbReference type="NCBI Taxonomy" id="449393"/>
    <lineage>
        <taxon>unclassified sequences</taxon>
        <taxon>metagenomes</taxon>
        <taxon>ecological metagenomes</taxon>
    </lineage>
</organism>
<dbReference type="Gene3D" id="3.40.50.2300">
    <property type="match status" value="1"/>
</dbReference>